<evidence type="ECO:0000256" key="1">
    <source>
        <dbReference type="SAM" id="MobiDB-lite"/>
    </source>
</evidence>
<evidence type="ECO:0000313" key="3">
    <source>
        <dbReference type="EMBL" id="ABB74730.1"/>
    </source>
</evidence>
<proteinExistence type="predicted"/>
<dbReference type="AlphaFoldDB" id="Q2Y941"/>
<keyword evidence="2" id="KW-0472">Membrane</keyword>
<accession>Q2Y941</accession>
<dbReference type="EMBL" id="CP000103">
    <property type="protein sequence ID" value="ABB74730.1"/>
    <property type="molecule type" value="Genomic_DNA"/>
</dbReference>
<feature type="transmembrane region" description="Helical" evidence="2">
    <location>
        <begin position="15"/>
        <end position="33"/>
    </location>
</feature>
<dbReference type="STRING" id="323848.Nmul_A1427"/>
<protein>
    <submittedName>
        <fullName evidence="3">Uncharacterized protein</fullName>
    </submittedName>
</protein>
<evidence type="ECO:0000256" key="2">
    <source>
        <dbReference type="SAM" id="Phobius"/>
    </source>
</evidence>
<dbReference type="HOGENOM" id="CLU_144141_0_0_4"/>
<feature type="region of interest" description="Disordered" evidence="1">
    <location>
        <begin position="116"/>
        <end position="153"/>
    </location>
</feature>
<dbReference type="Proteomes" id="UP000002718">
    <property type="component" value="Chromosome"/>
</dbReference>
<reference evidence="3 4" key="2">
    <citation type="journal article" date="2008" name="Appl. Environ. Microbiol.">
        <title>Complete genome sequence of Nitrosospira multiformis, an ammonia-oxidizing bacterium from the soil environment.</title>
        <authorList>
            <person name="Norton J.M."/>
            <person name="Klotz M.G."/>
            <person name="Stein L.Y."/>
            <person name="Arp D.J."/>
            <person name="Bottomley P.J."/>
            <person name="Chain P.S."/>
            <person name="Hauser L.J."/>
            <person name="Land M.L."/>
            <person name="Larimer F.W."/>
            <person name="Shin M.W."/>
            <person name="Starkenburg S.R."/>
        </authorList>
    </citation>
    <scope>NUCLEOTIDE SEQUENCE [LARGE SCALE GENOMIC DNA]</scope>
    <source>
        <strain evidence="4">ATCC 25196 / NCIMB 11849 / C 71</strain>
    </source>
</reference>
<keyword evidence="2" id="KW-1133">Transmembrane helix</keyword>
<dbReference type="KEGG" id="nmu:Nmul_A1427"/>
<feature type="compositionally biased region" description="Low complexity" evidence="1">
    <location>
        <begin position="127"/>
        <end position="138"/>
    </location>
</feature>
<name>Q2Y941_NITMU</name>
<keyword evidence="4" id="KW-1185">Reference proteome</keyword>
<gene>
    <name evidence="3" type="ordered locus">Nmul_A1427</name>
</gene>
<keyword evidence="2" id="KW-0812">Transmembrane</keyword>
<sequence>MIIFYQSWEAYMSRIIYIPVSVVLITAFAANAGTFEKGGWSASGCGSMPETPVVDSSSVDAFNRSVGKINEWQKQIQTYHDCMIKEANADNAAINKSATAEQARINEAVEKVNKEAAAGKQKVEQASSPSSSGSSFPSLVPPPGGGMGGQPGY</sequence>
<reference evidence="4" key="1">
    <citation type="submission" date="2005-08" db="EMBL/GenBank/DDBJ databases">
        <title>Complete sequence of chromosome 1 of Nitrosospira multiformis ATCC 25196.</title>
        <authorList>
            <person name="Copeland A."/>
            <person name="Lucas S."/>
            <person name="Lapidus A."/>
            <person name="Barry K."/>
            <person name="Detter J.C."/>
            <person name="Glavina T."/>
            <person name="Hammon N."/>
            <person name="Israni S."/>
            <person name="Pitluck S."/>
            <person name="Chain P."/>
            <person name="Malfatti S."/>
            <person name="Shin M."/>
            <person name="Vergez L."/>
            <person name="Schmutz J."/>
            <person name="Larimer F."/>
            <person name="Land M."/>
            <person name="Hauser L."/>
            <person name="Kyrpides N."/>
            <person name="Lykidis A."/>
            <person name="Richardson P."/>
        </authorList>
    </citation>
    <scope>NUCLEOTIDE SEQUENCE [LARGE SCALE GENOMIC DNA]</scope>
    <source>
        <strain evidence="4">ATCC 25196 / NCIMB 11849 / C 71</strain>
    </source>
</reference>
<organism evidence="3 4">
    <name type="scientific">Nitrosospira multiformis (strain ATCC 25196 / NCIMB 11849 / C 71)</name>
    <dbReference type="NCBI Taxonomy" id="323848"/>
    <lineage>
        <taxon>Bacteria</taxon>
        <taxon>Pseudomonadati</taxon>
        <taxon>Pseudomonadota</taxon>
        <taxon>Betaproteobacteria</taxon>
        <taxon>Nitrosomonadales</taxon>
        <taxon>Nitrosomonadaceae</taxon>
        <taxon>Nitrosospira</taxon>
    </lineage>
</organism>
<dbReference type="eggNOG" id="ENOG5034BHY">
    <property type="taxonomic scope" value="Bacteria"/>
</dbReference>
<evidence type="ECO:0000313" key="4">
    <source>
        <dbReference type="Proteomes" id="UP000002718"/>
    </source>
</evidence>